<reference evidence="11" key="1">
    <citation type="journal article" date="2010" name="Science">
        <title>Plasticity of animal genome architecture unmasked by rapid evolution of a pelagic tunicate.</title>
        <authorList>
            <person name="Denoeud F."/>
            <person name="Henriet S."/>
            <person name="Mungpakdee S."/>
            <person name="Aury J.M."/>
            <person name="Da Silva C."/>
            <person name="Brinkmann H."/>
            <person name="Mikhaleva J."/>
            <person name="Olsen L.C."/>
            <person name="Jubin C."/>
            <person name="Canestro C."/>
            <person name="Bouquet J.M."/>
            <person name="Danks G."/>
            <person name="Poulain J."/>
            <person name="Campsteijn C."/>
            <person name="Adamski M."/>
            <person name="Cross I."/>
            <person name="Yadetie F."/>
            <person name="Muffato M."/>
            <person name="Louis A."/>
            <person name="Butcher S."/>
            <person name="Tsagkogeorga G."/>
            <person name="Konrad A."/>
            <person name="Singh S."/>
            <person name="Jensen M.F."/>
            <person name="Cong E.H."/>
            <person name="Eikeseth-Otteraa H."/>
            <person name="Noel B."/>
            <person name="Anthouard V."/>
            <person name="Porcel B.M."/>
            <person name="Kachouri-Lafond R."/>
            <person name="Nishino A."/>
            <person name="Ugolini M."/>
            <person name="Chourrout P."/>
            <person name="Nishida H."/>
            <person name="Aasland R."/>
            <person name="Huzurbazar S."/>
            <person name="Westhof E."/>
            <person name="Delsuc F."/>
            <person name="Lehrach H."/>
            <person name="Reinhardt R."/>
            <person name="Weissenbach J."/>
            <person name="Roy S.W."/>
            <person name="Artiguenave F."/>
            <person name="Postlethwait J.H."/>
            <person name="Manak J.R."/>
            <person name="Thompson E.M."/>
            <person name="Jaillon O."/>
            <person name="Du Pasquier L."/>
            <person name="Boudinot P."/>
            <person name="Liberles D.A."/>
            <person name="Volff J.N."/>
            <person name="Philippe H."/>
            <person name="Lenhard B."/>
            <person name="Roest Crollius H."/>
            <person name="Wincker P."/>
            <person name="Chourrout D."/>
        </authorList>
    </citation>
    <scope>NUCLEOTIDE SEQUENCE [LARGE SCALE GENOMIC DNA]</scope>
</reference>
<dbReference type="Proteomes" id="UP000011014">
    <property type="component" value="Unassembled WGS sequence"/>
</dbReference>
<dbReference type="PANTHER" id="PTHR22298">
    <property type="entry name" value="ENDO-1,4-BETA-GLUCANASE"/>
    <property type="match status" value="1"/>
</dbReference>
<proteinExistence type="inferred from homology"/>
<dbReference type="GO" id="GO:0008810">
    <property type="term" value="F:cellulase activity"/>
    <property type="evidence" value="ECO:0007669"/>
    <property type="project" value="UniProtKB-EC"/>
</dbReference>
<name>E4YVQ0_OIKDI</name>
<dbReference type="EMBL" id="FN655566">
    <property type="protein sequence ID" value="CBY39535.1"/>
    <property type="molecule type" value="Genomic_DNA"/>
</dbReference>
<dbReference type="InterPro" id="IPR012341">
    <property type="entry name" value="6hp_glycosidase-like_sf"/>
</dbReference>
<evidence type="ECO:0000256" key="2">
    <source>
        <dbReference type="ARBA" id="ARBA00007072"/>
    </source>
</evidence>
<dbReference type="EC" id="3.2.1.4" evidence="3"/>
<organism evidence="11">
    <name type="scientific">Oikopleura dioica</name>
    <name type="common">Tunicate</name>
    <dbReference type="NCBI Taxonomy" id="34765"/>
    <lineage>
        <taxon>Eukaryota</taxon>
        <taxon>Metazoa</taxon>
        <taxon>Chordata</taxon>
        <taxon>Tunicata</taxon>
        <taxon>Appendicularia</taxon>
        <taxon>Copelata</taxon>
        <taxon>Oikopleuridae</taxon>
        <taxon>Oikopleura</taxon>
    </lineage>
</organism>
<dbReference type="InterPro" id="IPR008928">
    <property type="entry name" value="6-hairpin_glycosidase_sf"/>
</dbReference>
<evidence type="ECO:0000313" key="11">
    <source>
        <dbReference type="EMBL" id="CBY39535.1"/>
    </source>
</evidence>
<evidence type="ECO:0000256" key="8">
    <source>
        <dbReference type="ARBA" id="ARBA00023326"/>
    </source>
</evidence>
<evidence type="ECO:0000256" key="1">
    <source>
        <dbReference type="ARBA" id="ARBA00000966"/>
    </source>
</evidence>
<feature type="domain" description="Glycoside hydrolase family 9" evidence="10">
    <location>
        <begin position="230"/>
        <end position="672"/>
    </location>
</feature>
<keyword evidence="6" id="KW-0119">Carbohydrate metabolism</keyword>
<protein>
    <recommendedName>
        <fullName evidence="3">cellulase</fullName>
        <ecNumber evidence="3">3.2.1.4</ecNumber>
    </recommendedName>
</protein>
<evidence type="ECO:0000256" key="7">
    <source>
        <dbReference type="ARBA" id="ARBA00023295"/>
    </source>
</evidence>
<feature type="region of interest" description="Disordered" evidence="9">
    <location>
        <begin position="165"/>
        <end position="222"/>
    </location>
</feature>
<keyword evidence="7" id="KW-0326">Glycosidase</keyword>
<dbReference type="AlphaFoldDB" id="E4YVQ0"/>
<keyword evidence="4" id="KW-0378">Hydrolase</keyword>
<gene>
    <name evidence="11" type="ORF">GSOID_T00020106001</name>
</gene>
<dbReference type="Gene3D" id="1.50.10.10">
    <property type="match status" value="1"/>
</dbReference>
<comment type="similarity">
    <text evidence="2">Belongs to the glycosyl hydrolase 9 (cellulase E) family.</text>
</comment>
<keyword evidence="5" id="KW-0136">Cellulose degradation</keyword>
<evidence type="ECO:0000256" key="5">
    <source>
        <dbReference type="ARBA" id="ARBA00023001"/>
    </source>
</evidence>
<feature type="compositionally biased region" description="Low complexity" evidence="9">
    <location>
        <begin position="172"/>
        <end position="202"/>
    </location>
</feature>
<evidence type="ECO:0000259" key="10">
    <source>
        <dbReference type="Pfam" id="PF00759"/>
    </source>
</evidence>
<dbReference type="Pfam" id="PF00759">
    <property type="entry name" value="Glyco_hydro_9"/>
    <property type="match status" value="1"/>
</dbReference>
<keyword evidence="8" id="KW-0624">Polysaccharide degradation</keyword>
<evidence type="ECO:0000256" key="6">
    <source>
        <dbReference type="ARBA" id="ARBA00023277"/>
    </source>
</evidence>
<evidence type="ECO:0000256" key="4">
    <source>
        <dbReference type="ARBA" id="ARBA00022801"/>
    </source>
</evidence>
<dbReference type="GO" id="GO:0030245">
    <property type="term" value="P:cellulose catabolic process"/>
    <property type="evidence" value="ECO:0007669"/>
    <property type="project" value="UniProtKB-KW"/>
</dbReference>
<comment type="catalytic activity">
    <reaction evidence="1">
        <text>Endohydrolysis of (1-&gt;4)-beta-D-glucosidic linkages in cellulose, lichenin and cereal beta-D-glucans.</text>
        <dbReference type="EC" id="3.2.1.4"/>
    </reaction>
</comment>
<evidence type="ECO:0000256" key="3">
    <source>
        <dbReference type="ARBA" id="ARBA00012601"/>
    </source>
</evidence>
<sequence>MSMLPVPSQPISGNYRIGIIFVGIGGAGKVESPNGHFLEHEFAYQGWSDDDNGSIYTAYSAQNLCWNKIALVIPISSEIVFYNLKIKFPFSTHSVTTWGNTANSPLPEGSFSAKSSSWSFKTLHNWTTGNEFRITLEAQVDLIDYSGPISSTVFLPEEITICLPDPVVPGDTGPSTTTSTSRTTTTSTTNPSGSTTITSSSSLNCDQSSGIVPPSPDPVNFPEANSQLDYANALGRSILFYEAQISGELPSWHRVSWRGDSGLTDGCDVGRDLTGGFYDAGDFVKFNFPMAFTLHVLAWGMDTFKSGYIAAGEYENASRILKHGLDYFVKCHEMENDVLWAQIGDGHLDHASWGRPEEMTMARPSAKISPSAPGSDLAAQTAAMFAAGAMVFHDEDPQYAASLLIRSRALLTFAYTYLGKYSDSVPAARDFYNSWSGYNDEIILAAAFIAKASKKIDPSSFTTDIQQALFLDRIHSIGAGSEFSWDDKSAAANLVMYEVLTSAGHSQAGEYENRFAHFAQALDSKPKTPGGMVHISEWGSARHAANAAFLMKTAEASGLSPAYGTWAEGQLNYLLGQGPSGAPIVNGSPGSLMIGHGTNFPQTPHHRSSSCPPYPEPCGYDIINSPAPNNWQLEGALVGGPRTATDNFSNDRSDYVTNEVALDYNAGFQGLLAAFV</sequence>
<evidence type="ECO:0000256" key="9">
    <source>
        <dbReference type="SAM" id="MobiDB-lite"/>
    </source>
</evidence>
<dbReference type="SUPFAM" id="SSF48208">
    <property type="entry name" value="Six-hairpin glycosidases"/>
    <property type="match status" value="1"/>
</dbReference>
<dbReference type="InterPro" id="IPR001701">
    <property type="entry name" value="Glyco_hydro_9"/>
</dbReference>
<accession>E4YVQ0</accession>